<evidence type="ECO:0000313" key="3">
    <source>
        <dbReference type="Proteomes" id="UP000587942"/>
    </source>
</evidence>
<dbReference type="EMBL" id="JAAVUM010000001">
    <property type="protein sequence ID" value="NKE04080.1"/>
    <property type="molecule type" value="Genomic_DNA"/>
</dbReference>
<organism evidence="2 3">
    <name type="scientific">Mesobacillus selenatarsenatis</name>
    <dbReference type="NCBI Taxonomy" id="388741"/>
    <lineage>
        <taxon>Bacteria</taxon>
        <taxon>Bacillati</taxon>
        <taxon>Bacillota</taxon>
        <taxon>Bacilli</taxon>
        <taxon>Bacillales</taxon>
        <taxon>Bacillaceae</taxon>
        <taxon>Mesobacillus</taxon>
    </lineage>
</organism>
<evidence type="ECO:0000256" key="1">
    <source>
        <dbReference type="SAM" id="Phobius"/>
    </source>
</evidence>
<dbReference type="Proteomes" id="UP000587942">
    <property type="component" value="Unassembled WGS sequence"/>
</dbReference>
<evidence type="ECO:0000313" key="2">
    <source>
        <dbReference type="EMBL" id="NKE04080.1"/>
    </source>
</evidence>
<feature type="transmembrane region" description="Helical" evidence="1">
    <location>
        <begin position="6"/>
        <end position="24"/>
    </location>
</feature>
<proteinExistence type="predicted"/>
<sequence>MKKTTSFKLIFIIDFFIGGFHNFIGDFRVLLAKKSIYWRFPPAFWRKSKFIGELEIPGVFFQFRLGLLPG</sequence>
<accession>A0A846TB44</accession>
<gene>
    <name evidence="2" type="ORF">GWK17_01090</name>
</gene>
<reference evidence="2 3" key="1">
    <citation type="submission" date="2020-03" db="EMBL/GenBank/DDBJ databases">
        <authorList>
            <person name="Sun Q."/>
        </authorList>
    </citation>
    <scope>NUCLEOTIDE SEQUENCE [LARGE SCALE GENOMIC DNA]</scope>
    <source>
        <strain evidence="2 3">KACC 21451</strain>
    </source>
</reference>
<protein>
    <submittedName>
        <fullName evidence="2">Uncharacterized protein</fullName>
    </submittedName>
</protein>
<keyword evidence="1" id="KW-1133">Transmembrane helix</keyword>
<dbReference type="AlphaFoldDB" id="A0A846TB44"/>
<comment type="caution">
    <text evidence="2">The sequence shown here is derived from an EMBL/GenBank/DDBJ whole genome shotgun (WGS) entry which is preliminary data.</text>
</comment>
<keyword evidence="1" id="KW-0812">Transmembrane</keyword>
<keyword evidence="1" id="KW-0472">Membrane</keyword>
<name>A0A846TB44_9BACI</name>